<keyword evidence="9" id="KW-1185">Reference proteome</keyword>
<evidence type="ECO:0000313" key="8">
    <source>
        <dbReference type="EMBL" id="AKA67142.1"/>
    </source>
</evidence>
<comment type="similarity">
    <text evidence="2">Belongs to the band 7/mec-2 family. Flotillin subfamily.</text>
</comment>
<keyword evidence="6" id="KW-0812">Transmembrane</keyword>
<dbReference type="KEGG" id="csq:CSCA_0017"/>
<dbReference type="AlphaFoldDB" id="A0A0E3JLS1"/>
<dbReference type="PANTHER" id="PTHR13806">
    <property type="entry name" value="FLOTILLIN-RELATED"/>
    <property type="match status" value="1"/>
</dbReference>
<dbReference type="InterPro" id="IPR027705">
    <property type="entry name" value="Flotillin_fam"/>
</dbReference>
<feature type="domain" description="Band 7" evidence="7">
    <location>
        <begin position="23"/>
        <end position="192"/>
    </location>
</feature>
<keyword evidence="3 6" id="KW-0472">Membrane</keyword>
<dbReference type="SUPFAM" id="SSF117892">
    <property type="entry name" value="Band 7/SPFH domain"/>
    <property type="match status" value="1"/>
</dbReference>
<dbReference type="GO" id="GO:0005886">
    <property type="term" value="C:plasma membrane"/>
    <property type="evidence" value="ECO:0007669"/>
    <property type="project" value="TreeGrafter"/>
</dbReference>
<protein>
    <submittedName>
        <fullName evidence="8">Band 7 protein</fullName>
    </submittedName>
</protein>
<dbReference type="GO" id="GO:0072659">
    <property type="term" value="P:protein localization to plasma membrane"/>
    <property type="evidence" value="ECO:0007669"/>
    <property type="project" value="TreeGrafter"/>
</dbReference>
<evidence type="ECO:0000256" key="2">
    <source>
        <dbReference type="ARBA" id="ARBA00007161"/>
    </source>
</evidence>
<evidence type="ECO:0000259" key="7">
    <source>
        <dbReference type="SMART" id="SM00244"/>
    </source>
</evidence>
<dbReference type="PANTHER" id="PTHR13806:SF46">
    <property type="entry name" value="FLOTILLIN-1-RELATED"/>
    <property type="match status" value="1"/>
</dbReference>
<evidence type="ECO:0000256" key="4">
    <source>
        <dbReference type="SAM" id="Coils"/>
    </source>
</evidence>
<evidence type="ECO:0000256" key="3">
    <source>
        <dbReference type="ARBA" id="ARBA00023136"/>
    </source>
</evidence>
<dbReference type="EMBL" id="CP009933">
    <property type="protein sequence ID" value="AKA67142.1"/>
    <property type="molecule type" value="Genomic_DNA"/>
</dbReference>
<dbReference type="InterPro" id="IPR001107">
    <property type="entry name" value="Band_7"/>
</dbReference>
<proteinExistence type="inferred from homology"/>
<dbReference type="SMART" id="SM00244">
    <property type="entry name" value="PHB"/>
    <property type="match status" value="1"/>
</dbReference>
<evidence type="ECO:0000313" key="9">
    <source>
        <dbReference type="Proteomes" id="UP000033115"/>
    </source>
</evidence>
<dbReference type="CDD" id="cd03399">
    <property type="entry name" value="SPFH_flotillin"/>
    <property type="match status" value="1"/>
</dbReference>
<feature type="coiled-coil region" evidence="4">
    <location>
        <begin position="266"/>
        <end position="327"/>
    </location>
</feature>
<dbReference type="Pfam" id="PF01145">
    <property type="entry name" value="Band_7"/>
    <property type="match status" value="1"/>
</dbReference>
<gene>
    <name evidence="8" type="ORF">CSCA_0017</name>
</gene>
<evidence type="ECO:0000256" key="1">
    <source>
        <dbReference type="ARBA" id="ARBA00004370"/>
    </source>
</evidence>
<organism evidence="8 9">
    <name type="scientific">Clostridium scatologenes</name>
    <dbReference type="NCBI Taxonomy" id="1548"/>
    <lineage>
        <taxon>Bacteria</taxon>
        <taxon>Bacillati</taxon>
        <taxon>Bacillota</taxon>
        <taxon>Clostridia</taxon>
        <taxon>Eubacteriales</taxon>
        <taxon>Clostridiaceae</taxon>
        <taxon>Clostridium</taxon>
    </lineage>
</organism>
<dbReference type="Pfam" id="PF15975">
    <property type="entry name" value="Flot"/>
    <property type="match status" value="1"/>
</dbReference>
<feature type="compositionally biased region" description="Basic and acidic residues" evidence="5">
    <location>
        <begin position="485"/>
        <end position="501"/>
    </location>
</feature>
<dbReference type="STRING" id="1548.CSCA_0017"/>
<dbReference type="HOGENOM" id="CLU_038134_0_1_9"/>
<dbReference type="InterPro" id="IPR031905">
    <property type="entry name" value="Flotillin_C"/>
</dbReference>
<comment type="subcellular location">
    <subcellularLocation>
        <location evidence="1">Membrane</location>
    </subcellularLocation>
</comment>
<sequence length="501" mass="55051">MSTIFIPAIIVGVILLLILSIFSMWKRVPQDKAIVVTGLKKRVITGGGGFVVPLLERTDKISLENMQIDVRIEGALTGQGVGITADGVAVVKVKSDTDSILSAAEQFNTSNGLQHTLDVIEHTTKNVMEGKLREIVSKMTIEEIYRDREKFASHVQEVAAIDLAQMGLELKVLTIKDISDKNGYLEALGKPRIAAVKRDAQIAEAEAAKETKIKTAEAVRLGEAAKLLSETQIAESTKDKELKVQDYRKEQERAKAISDLAYEIEANKAKREVTETEVQVEITKKEKEKELADASLQVEITRKQREIELAEKEAIRKERELEATVKKQAEADKYMSVQTADAVKYKEIADAEARARAIELEGKAKSEALRLQGMAEVDIIREKGKAEAEAMMKKAEAYKQYNDAAMAQMIVEKLPEIAKAVSDPLSKTEKIVIVDNGSSEGKGTGAAKVTGYVSDIMSQLPETVEALTGVNIMDFLNKATSNSNESKKESIKETDGKENAN</sequence>
<reference evidence="8 9" key="1">
    <citation type="journal article" date="2015" name="J. Biotechnol.">
        <title>Complete genome sequence of a malodorant-producing acetogen, Clostridium scatologenes ATCC 25775(T).</title>
        <authorList>
            <person name="Zhu Z."/>
            <person name="Guo T."/>
            <person name="Zheng H."/>
            <person name="Song T."/>
            <person name="Ouyang P."/>
            <person name="Xie J."/>
        </authorList>
    </citation>
    <scope>NUCLEOTIDE SEQUENCE [LARGE SCALE GENOMIC DNA]</scope>
    <source>
        <strain evidence="8 9">ATCC 25775</strain>
    </source>
</reference>
<keyword evidence="6" id="KW-1133">Transmembrane helix</keyword>
<accession>A0A0E3JLS1</accession>
<dbReference type="Gene3D" id="3.30.479.30">
    <property type="entry name" value="Band 7 domain"/>
    <property type="match status" value="1"/>
</dbReference>
<keyword evidence="4" id="KW-0175">Coiled coil</keyword>
<name>A0A0E3JLS1_CLOSL</name>
<evidence type="ECO:0000256" key="5">
    <source>
        <dbReference type="SAM" id="MobiDB-lite"/>
    </source>
</evidence>
<dbReference type="Proteomes" id="UP000033115">
    <property type="component" value="Chromosome"/>
</dbReference>
<dbReference type="InterPro" id="IPR036013">
    <property type="entry name" value="Band_7/SPFH_dom_sf"/>
</dbReference>
<feature type="transmembrane region" description="Helical" evidence="6">
    <location>
        <begin position="6"/>
        <end position="25"/>
    </location>
</feature>
<dbReference type="GO" id="GO:0002020">
    <property type="term" value="F:protease binding"/>
    <property type="evidence" value="ECO:0007669"/>
    <property type="project" value="TreeGrafter"/>
</dbReference>
<dbReference type="RefSeq" id="WP_029162249.1">
    <property type="nucleotide sequence ID" value="NZ_CP009933.1"/>
</dbReference>
<feature type="region of interest" description="Disordered" evidence="5">
    <location>
        <begin position="478"/>
        <end position="501"/>
    </location>
</feature>
<evidence type="ECO:0000256" key="6">
    <source>
        <dbReference type="SAM" id="Phobius"/>
    </source>
</evidence>